<proteinExistence type="predicted"/>
<dbReference type="KEGG" id="tmo:TMO_c0215"/>
<geneLocation type="plasmid" evidence="1 2">
    <name>pTM3</name>
</geneLocation>
<dbReference type="RefSeq" id="WP_014747814.1">
    <property type="nucleotide sequence ID" value="NC_017958.1"/>
</dbReference>
<dbReference type="EMBL" id="CP003239">
    <property type="protein sequence ID" value="AFK56825.1"/>
    <property type="molecule type" value="Genomic_DNA"/>
</dbReference>
<protein>
    <submittedName>
        <fullName evidence="1">Uncharacterized protein</fullName>
    </submittedName>
</protein>
<dbReference type="Pfam" id="PF21900">
    <property type="entry name" value="DUF6920"/>
    <property type="match status" value="1"/>
</dbReference>
<evidence type="ECO:0000313" key="2">
    <source>
        <dbReference type="Proteomes" id="UP000005258"/>
    </source>
</evidence>
<reference evidence="1 2" key="1">
    <citation type="journal article" date="2012" name="J. Am. Chem. Soc.">
        <title>Bacterial biosynthesis and maturation of the didemnin anti-cancer agents.</title>
        <authorList>
            <person name="Xu Y."/>
            <person name="Kersten R.D."/>
            <person name="Nam S.J."/>
            <person name="Lu L."/>
            <person name="Al-Suwailem A.M."/>
            <person name="Zheng H."/>
            <person name="Fenical W."/>
            <person name="Dorrestein P.C."/>
            <person name="Moore B.S."/>
            <person name="Qian P.Y."/>
        </authorList>
    </citation>
    <scope>NUCLEOTIDE SEQUENCE [LARGE SCALE GENOMIC DNA]</scope>
    <source>
        <strain evidence="1 2">KA081020-065</strain>
    </source>
</reference>
<gene>
    <name evidence="1" type="ordered locus">TMO_c0215</name>
</gene>
<dbReference type="InterPro" id="IPR054213">
    <property type="entry name" value="DUF6920"/>
</dbReference>
<accession>I3TVN7</accession>
<evidence type="ECO:0000313" key="1">
    <source>
        <dbReference type="EMBL" id="AFK56825.1"/>
    </source>
</evidence>
<dbReference type="AlphaFoldDB" id="I3TVN7"/>
<dbReference type="HOGENOM" id="CLU_064054_1_0_5"/>
<keyword evidence="2" id="KW-1185">Reference proteome</keyword>
<organism evidence="1 2">
    <name type="scientific">Tistrella mobilis (strain KA081020-065)</name>
    <dbReference type="NCBI Taxonomy" id="1110502"/>
    <lineage>
        <taxon>Bacteria</taxon>
        <taxon>Pseudomonadati</taxon>
        <taxon>Pseudomonadota</taxon>
        <taxon>Alphaproteobacteria</taxon>
        <taxon>Geminicoccales</taxon>
        <taxon>Geminicoccaceae</taxon>
        <taxon>Tistrella</taxon>
    </lineage>
</organism>
<dbReference type="Proteomes" id="UP000005258">
    <property type="component" value="Plasmid pTM3"/>
</dbReference>
<keyword evidence="1" id="KW-0614">Plasmid</keyword>
<sequence>MRRTWRTAALLAGGMVVAGLIAVLIGSWRTGAEIAAHVERVRVAARAAMPPDPDSAALAALPVPVRAYLRFTFPDGPPVGVRLVEMEMAGDFRRPRTEGFAPTTASQTVAVGVPALAFAARTPILPGIHARAWDAFADGRMEMKARILGLVTVVDETGSPELDRISLRRWLLESPLYPMALLPGGPVTWQAIDDSHARAVVSHGGLTAALVASFRPDGSLASFAAEEDGDLTTPYHGSGEHVTREDYQLVGEVMLPMAFTISRAAGGRILPFWRGRVMRIAFRNQIGVPSF</sequence>
<name>I3TVN7_TISMK</name>